<protein>
    <submittedName>
        <fullName evidence="1">Uncharacterized protein</fullName>
    </submittedName>
</protein>
<evidence type="ECO:0000313" key="1">
    <source>
        <dbReference type="EMBL" id="KAI0083579.1"/>
    </source>
</evidence>
<comment type="caution">
    <text evidence="1">The sequence shown here is derived from an EMBL/GenBank/DDBJ whole genome shotgun (WGS) entry which is preliminary data.</text>
</comment>
<evidence type="ECO:0000313" key="2">
    <source>
        <dbReference type="Proteomes" id="UP001055072"/>
    </source>
</evidence>
<reference evidence="1" key="1">
    <citation type="journal article" date="2021" name="Environ. Microbiol.">
        <title>Gene family expansions and transcriptome signatures uncover fungal adaptations to wood decay.</title>
        <authorList>
            <person name="Hage H."/>
            <person name="Miyauchi S."/>
            <person name="Viragh M."/>
            <person name="Drula E."/>
            <person name="Min B."/>
            <person name="Chaduli D."/>
            <person name="Navarro D."/>
            <person name="Favel A."/>
            <person name="Norest M."/>
            <person name="Lesage-Meessen L."/>
            <person name="Balint B."/>
            <person name="Merenyi Z."/>
            <person name="de Eugenio L."/>
            <person name="Morin E."/>
            <person name="Martinez A.T."/>
            <person name="Baldrian P."/>
            <person name="Stursova M."/>
            <person name="Martinez M.J."/>
            <person name="Novotny C."/>
            <person name="Magnuson J.K."/>
            <person name="Spatafora J.W."/>
            <person name="Maurice S."/>
            <person name="Pangilinan J."/>
            <person name="Andreopoulos W."/>
            <person name="LaButti K."/>
            <person name="Hundley H."/>
            <person name="Na H."/>
            <person name="Kuo A."/>
            <person name="Barry K."/>
            <person name="Lipzen A."/>
            <person name="Henrissat B."/>
            <person name="Riley R."/>
            <person name="Ahrendt S."/>
            <person name="Nagy L.G."/>
            <person name="Grigoriev I.V."/>
            <person name="Martin F."/>
            <person name="Rosso M.N."/>
        </authorList>
    </citation>
    <scope>NUCLEOTIDE SEQUENCE</scope>
    <source>
        <strain evidence="1">CBS 384.51</strain>
    </source>
</reference>
<accession>A0ACB8TNL5</accession>
<proteinExistence type="predicted"/>
<dbReference type="EMBL" id="MU274959">
    <property type="protein sequence ID" value="KAI0083579.1"/>
    <property type="molecule type" value="Genomic_DNA"/>
</dbReference>
<gene>
    <name evidence="1" type="ORF">BDY19DRAFT_648790</name>
</gene>
<organism evidence="1 2">
    <name type="scientific">Irpex rosettiformis</name>
    <dbReference type="NCBI Taxonomy" id="378272"/>
    <lineage>
        <taxon>Eukaryota</taxon>
        <taxon>Fungi</taxon>
        <taxon>Dikarya</taxon>
        <taxon>Basidiomycota</taxon>
        <taxon>Agaricomycotina</taxon>
        <taxon>Agaricomycetes</taxon>
        <taxon>Polyporales</taxon>
        <taxon>Irpicaceae</taxon>
        <taxon>Irpex</taxon>
    </lineage>
</organism>
<dbReference type="Proteomes" id="UP001055072">
    <property type="component" value="Unassembled WGS sequence"/>
</dbReference>
<name>A0ACB8TNL5_9APHY</name>
<keyword evidence="2" id="KW-1185">Reference proteome</keyword>
<sequence>MPYHPQYPDLPTDKQDSQSMQTDSLDSASEFPYLIALLIVLKFFHHAQALSRRSADVIQVASDLVNLPKPNGTPKNVDIVAKVYWSEDTPRPAEDNLLEFAHAVLHGHHSYRCTLISPSFVRNKPCSIAELPSHFNIDDPIWRGVPSYYIPRPIHEIIQDDLFIAWTDCFKIHFELWKQGSHHRNITPDNLMYVRDSEGHVVGALNDFDIVAPGTSNSERSGSFAFMATDLMKHKPPTVRPQLFFFILFEGAHI</sequence>